<dbReference type="RefSeq" id="WP_023401954.1">
    <property type="nucleotide sequence ID" value="NZ_AUSV01000134.1"/>
</dbReference>
<protein>
    <recommendedName>
        <fullName evidence="3">Fis family transcriptional regulator</fullName>
    </recommendedName>
</protein>
<sequence length="121" mass="13796">MRKSDKKLEKNIVLALTEACDDALKRYKGFEWLTHAVNFQCFPESLSIVCVFDTHESLVYTLADDKGDQLKASIEAKLLSFGIKAKGVKKRIVFDTEEACNTEHDGNWKRRLEGLQNAHHV</sequence>
<dbReference type="Proteomes" id="UP000017820">
    <property type="component" value="Unassembled WGS sequence"/>
</dbReference>
<dbReference type="PATRIC" id="fig|1353533.3.peg.5128"/>
<accession>V4J5G9</accession>
<evidence type="ECO:0008006" key="3">
    <source>
        <dbReference type="Google" id="ProtNLM"/>
    </source>
</evidence>
<reference evidence="1 2" key="1">
    <citation type="submission" date="2013-07" db="EMBL/GenBank/DDBJ databases">
        <title>Draft genome sequence of Pseudoalteromonas luteoviolacea 2ta16.</title>
        <authorList>
            <person name="Allen E.E."/>
            <person name="Azam F."/>
            <person name="Podell S."/>
        </authorList>
    </citation>
    <scope>NUCLEOTIDE SEQUENCE [LARGE SCALE GENOMIC DNA]</scope>
    <source>
        <strain evidence="1 2">2ta16</strain>
    </source>
</reference>
<comment type="caution">
    <text evidence="1">The sequence shown here is derived from an EMBL/GenBank/DDBJ whole genome shotgun (WGS) entry which is preliminary data.</text>
</comment>
<dbReference type="EMBL" id="AUSV01000134">
    <property type="protein sequence ID" value="ESP90597.1"/>
    <property type="molecule type" value="Genomic_DNA"/>
</dbReference>
<evidence type="ECO:0000313" key="2">
    <source>
        <dbReference type="Proteomes" id="UP000017820"/>
    </source>
</evidence>
<gene>
    <name evidence="1" type="ORF">PL2TA16_01701</name>
</gene>
<organism evidence="1 2">
    <name type="scientific">Pseudoalteromonas luteoviolacea (strain 2ta16)</name>
    <dbReference type="NCBI Taxonomy" id="1353533"/>
    <lineage>
        <taxon>Bacteria</taxon>
        <taxon>Pseudomonadati</taxon>
        <taxon>Pseudomonadota</taxon>
        <taxon>Gammaproteobacteria</taxon>
        <taxon>Alteromonadales</taxon>
        <taxon>Pseudoalteromonadaceae</taxon>
        <taxon>Pseudoalteromonas</taxon>
    </lineage>
</organism>
<dbReference type="AlphaFoldDB" id="V4J5G9"/>
<evidence type="ECO:0000313" key="1">
    <source>
        <dbReference type="EMBL" id="ESP90597.1"/>
    </source>
</evidence>
<dbReference type="GeneID" id="29919287"/>
<proteinExistence type="predicted"/>
<name>V4J5G9_PSEL2</name>